<accession>A0A4R9GSJ1</accession>
<evidence type="ECO:0008006" key="4">
    <source>
        <dbReference type="Google" id="ProtNLM"/>
    </source>
</evidence>
<organism evidence="2 3">
    <name type="scientific">Leptospira fluminis</name>
    <dbReference type="NCBI Taxonomy" id="2484979"/>
    <lineage>
        <taxon>Bacteria</taxon>
        <taxon>Pseudomonadati</taxon>
        <taxon>Spirochaetota</taxon>
        <taxon>Spirochaetia</taxon>
        <taxon>Leptospirales</taxon>
        <taxon>Leptospiraceae</taxon>
        <taxon>Leptospira</taxon>
    </lineage>
</organism>
<proteinExistence type="predicted"/>
<feature type="chain" id="PRO_5020923954" description="HEAT repeat domain-containing protein" evidence="1">
    <location>
        <begin position="24"/>
        <end position="183"/>
    </location>
</feature>
<evidence type="ECO:0000313" key="3">
    <source>
        <dbReference type="Proteomes" id="UP000297855"/>
    </source>
</evidence>
<dbReference type="Proteomes" id="UP000297855">
    <property type="component" value="Unassembled WGS sequence"/>
</dbReference>
<dbReference type="OrthoDB" id="326441at2"/>
<evidence type="ECO:0000256" key="1">
    <source>
        <dbReference type="SAM" id="SignalP"/>
    </source>
</evidence>
<gene>
    <name evidence="2" type="ORF">EHO61_04920</name>
</gene>
<feature type="signal peptide" evidence="1">
    <location>
        <begin position="1"/>
        <end position="23"/>
    </location>
</feature>
<sequence>MKKESIFAVFFLLVVQLPSDVFAQFLDPKIKNKIREITSETGHTNRDDQYARISGLSSDPIPYLNGILKDSGVRVYEQKAILDFIGRFQSDGAASSLEKIVSDETVHPSVRTSGLVSYAKNFGSKKNARVLQFLGGFANHPLLGKDSVLLMQKVRNGEFADTEKIPASRSKGKQGNFFIKANP</sequence>
<reference evidence="2" key="1">
    <citation type="journal article" date="2019" name="PLoS Negl. Trop. Dis.">
        <title>Revisiting the worldwide diversity of Leptospira species in the environment.</title>
        <authorList>
            <person name="Vincent A.T."/>
            <person name="Schiettekatte O."/>
            <person name="Bourhy P."/>
            <person name="Veyrier F.J."/>
            <person name="Picardeau M."/>
        </authorList>
    </citation>
    <scope>NUCLEOTIDE SEQUENCE [LARGE SCALE GENOMIC DNA]</scope>
    <source>
        <strain evidence="2">SCS5</strain>
    </source>
</reference>
<dbReference type="RefSeq" id="WP_135812480.1">
    <property type="nucleotide sequence ID" value="NZ_RQEV01000003.1"/>
</dbReference>
<dbReference type="AlphaFoldDB" id="A0A4R9GSJ1"/>
<evidence type="ECO:0000313" key="2">
    <source>
        <dbReference type="EMBL" id="TGK21192.1"/>
    </source>
</evidence>
<protein>
    <recommendedName>
        <fullName evidence="4">HEAT repeat domain-containing protein</fullName>
    </recommendedName>
</protein>
<name>A0A4R9GSJ1_9LEPT</name>
<keyword evidence="1" id="KW-0732">Signal</keyword>
<dbReference type="EMBL" id="RQEV01000003">
    <property type="protein sequence ID" value="TGK21192.1"/>
    <property type="molecule type" value="Genomic_DNA"/>
</dbReference>
<keyword evidence="3" id="KW-1185">Reference proteome</keyword>
<comment type="caution">
    <text evidence="2">The sequence shown here is derived from an EMBL/GenBank/DDBJ whole genome shotgun (WGS) entry which is preliminary data.</text>
</comment>